<comment type="caution">
    <text evidence="2">The sequence shown here is derived from an EMBL/GenBank/DDBJ whole genome shotgun (WGS) entry which is preliminary data.</text>
</comment>
<proteinExistence type="predicted"/>
<protein>
    <submittedName>
        <fullName evidence="2">Uncharacterized protein</fullName>
    </submittedName>
</protein>
<feature type="compositionally biased region" description="Pro residues" evidence="1">
    <location>
        <begin position="168"/>
        <end position="177"/>
    </location>
</feature>
<evidence type="ECO:0000313" key="2">
    <source>
        <dbReference type="EMBL" id="MBB6429042.1"/>
    </source>
</evidence>
<gene>
    <name evidence="2" type="ORF">HNQ40_000848</name>
</gene>
<dbReference type="AlphaFoldDB" id="A0A7X0H4C0"/>
<evidence type="ECO:0000256" key="1">
    <source>
        <dbReference type="SAM" id="MobiDB-lite"/>
    </source>
</evidence>
<feature type="region of interest" description="Disordered" evidence="1">
    <location>
        <begin position="155"/>
        <end position="177"/>
    </location>
</feature>
<reference evidence="2 3" key="1">
    <citation type="submission" date="2020-08" db="EMBL/GenBank/DDBJ databases">
        <title>Genomic Encyclopedia of Type Strains, Phase IV (KMG-IV): sequencing the most valuable type-strain genomes for metagenomic binning, comparative biology and taxonomic classification.</title>
        <authorList>
            <person name="Goeker M."/>
        </authorList>
    </citation>
    <scope>NUCLEOTIDE SEQUENCE [LARGE SCALE GENOMIC DNA]</scope>
    <source>
        <strain evidence="2 3">DSM 103725</strain>
    </source>
</reference>
<accession>A0A7X0H4C0</accession>
<keyword evidence="3" id="KW-1185">Reference proteome</keyword>
<organism evidence="2 3">
    <name type="scientific">Algisphaera agarilytica</name>
    <dbReference type="NCBI Taxonomy" id="1385975"/>
    <lineage>
        <taxon>Bacteria</taxon>
        <taxon>Pseudomonadati</taxon>
        <taxon>Planctomycetota</taxon>
        <taxon>Phycisphaerae</taxon>
        <taxon>Phycisphaerales</taxon>
        <taxon>Phycisphaeraceae</taxon>
        <taxon>Algisphaera</taxon>
    </lineage>
</organism>
<dbReference type="InterPro" id="IPR021952">
    <property type="entry name" value="Flpp3-like"/>
</dbReference>
<dbReference type="EMBL" id="JACHGY010000001">
    <property type="protein sequence ID" value="MBB6429042.1"/>
    <property type="molecule type" value="Genomic_DNA"/>
</dbReference>
<evidence type="ECO:0000313" key="3">
    <source>
        <dbReference type="Proteomes" id="UP000541810"/>
    </source>
</evidence>
<dbReference type="Proteomes" id="UP000541810">
    <property type="component" value="Unassembled WGS sequence"/>
</dbReference>
<name>A0A7X0H4C0_9BACT</name>
<sequence>MNGIRRKSVITAAALAVPLTFVPGCGVELAVIGAAASAASQGAAVYKRGKLTGSWMGPFDLVVAAGEIAMGDLGFVITDSNGDVEEGKWKIVAVDEDGEKVTIKIDRKTHRLTEFQIDVTWFGQEATARLILKRMALAIDIETYEDGTGNIIRAYVPPPEPEASTEPEPAPPSEETP</sequence>
<dbReference type="Pfam" id="PF12092">
    <property type="entry name" value="DUF3568"/>
    <property type="match status" value="1"/>
</dbReference>